<dbReference type="AlphaFoldDB" id="A0A836CKR1"/>
<dbReference type="EMBL" id="JAFCMP010000100">
    <property type="protein sequence ID" value="KAG5186971.1"/>
    <property type="molecule type" value="Genomic_DNA"/>
</dbReference>
<evidence type="ECO:0000313" key="2">
    <source>
        <dbReference type="Proteomes" id="UP000664859"/>
    </source>
</evidence>
<accession>A0A836CKR1</accession>
<evidence type="ECO:0000313" key="1">
    <source>
        <dbReference type="EMBL" id="KAG5186971.1"/>
    </source>
</evidence>
<dbReference type="Proteomes" id="UP000664859">
    <property type="component" value="Unassembled WGS sequence"/>
</dbReference>
<sequence>MPVEHAWNLHRCAALQLQADLHAGTSNERRCHCLRSDTTFTFGVLSRTVTLKLQLHRQITPRAAAHWQASAGRNGALPTGVQLWDVRCARWAMEPRRVQARRKRLRFRGEATDRSGRRSVLGTPWPNYGCIRLAAYCRPPTCIHRIGLTSWPRRIRPRFKQEALRATRAQCRHCHCPGLVDAPLDENEGALFIITAAAAAWPVQHQCIADDSSSGSSACSVGAAATMHSTRIGSCTGMDTECSSFGT</sequence>
<name>A0A836CKR1_9STRA</name>
<protein>
    <submittedName>
        <fullName evidence="1">Uncharacterized protein</fullName>
    </submittedName>
</protein>
<gene>
    <name evidence="1" type="ORF">JKP88DRAFT_268001</name>
</gene>
<keyword evidence="2" id="KW-1185">Reference proteome</keyword>
<reference evidence="1" key="1">
    <citation type="submission" date="2021-02" db="EMBL/GenBank/DDBJ databases">
        <title>First Annotated Genome of the Yellow-green Alga Tribonema minus.</title>
        <authorList>
            <person name="Mahan K.M."/>
        </authorList>
    </citation>
    <scope>NUCLEOTIDE SEQUENCE</scope>
    <source>
        <strain evidence="1">UTEX B ZZ1240</strain>
    </source>
</reference>
<proteinExistence type="predicted"/>
<organism evidence="1 2">
    <name type="scientific">Tribonema minus</name>
    <dbReference type="NCBI Taxonomy" id="303371"/>
    <lineage>
        <taxon>Eukaryota</taxon>
        <taxon>Sar</taxon>
        <taxon>Stramenopiles</taxon>
        <taxon>Ochrophyta</taxon>
        <taxon>PX clade</taxon>
        <taxon>Xanthophyceae</taxon>
        <taxon>Tribonematales</taxon>
        <taxon>Tribonemataceae</taxon>
        <taxon>Tribonema</taxon>
    </lineage>
</organism>
<comment type="caution">
    <text evidence="1">The sequence shown here is derived from an EMBL/GenBank/DDBJ whole genome shotgun (WGS) entry which is preliminary data.</text>
</comment>